<proteinExistence type="predicted"/>
<dbReference type="CDD" id="cd07018">
    <property type="entry name" value="S49_SppA_67K_type"/>
    <property type="match status" value="1"/>
</dbReference>
<dbReference type="GO" id="GO:0006508">
    <property type="term" value="P:proteolysis"/>
    <property type="evidence" value="ECO:0007669"/>
    <property type="project" value="InterPro"/>
</dbReference>
<dbReference type="InterPro" id="IPR002142">
    <property type="entry name" value="Peptidase_S49"/>
</dbReference>
<dbReference type="InterPro" id="IPR029045">
    <property type="entry name" value="ClpP/crotonase-like_dom_sf"/>
</dbReference>
<dbReference type="GO" id="GO:0008233">
    <property type="term" value="F:peptidase activity"/>
    <property type="evidence" value="ECO:0007669"/>
    <property type="project" value="InterPro"/>
</dbReference>
<dbReference type="PANTHER" id="PTHR33209">
    <property type="entry name" value="PROTEASE 4"/>
    <property type="match status" value="1"/>
</dbReference>
<dbReference type="Gene3D" id="3.90.226.10">
    <property type="entry name" value="2-enoyl-CoA Hydratase, Chain A, domain 1"/>
    <property type="match status" value="1"/>
</dbReference>
<dbReference type="InterPro" id="IPR047217">
    <property type="entry name" value="S49_SppA_67K_type_N"/>
</dbReference>
<accession>A0A382BML9</accession>
<dbReference type="EMBL" id="UINC01030511">
    <property type="protein sequence ID" value="SVB15035.1"/>
    <property type="molecule type" value="Genomic_DNA"/>
</dbReference>
<feature type="non-terminal residue" evidence="2">
    <location>
        <position position="554"/>
    </location>
</feature>
<name>A0A382BML9_9ZZZZ</name>
<dbReference type="Pfam" id="PF01343">
    <property type="entry name" value="Peptidase_S49"/>
    <property type="match status" value="1"/>
</dbReference>
<protein>
    <recommendedName>
        <fullName evidence="1">Peptidase S49 domain-containing protein</fullName>
    </recommendedName>
</protein>
<feature type="domain" description="Peptidase S49" evidence="1">
    <location>
        <begin position="332"/>
        <end position="481"/>
    </location>
</feature>
<reference evidence="2" key="1">
    <citation type="submission" date="2018-05" db="EMBL/GenBank/DDBJ databases">
        <authorList>
            <person name="Lanie J.A."/>
            <person name="Ng W.-L."/>
            <person name="Kazmierczak K.M."/>
            <person name="Andrzejewski T.M."/>
            <person name="Davidsen T.M."/>
            <person name="Wayne K.J."/>
            <person name="Tettelin H."/>
            <person name="Glass J.I."/>
            <person name="Rusch D."/>
            <person name="Podicherti R."/>
            <person name="Tsui H.-C.T."/>
            <person name="Winkler M.E."/>
        </authorList>
    </citation>
    <scope>NUCLEOTIDE SEQUENCE</scope>
</reference>
<evidence type="ECO:0000313" key="2">
    <source>
        <dbReference type="EMBL" id="SVB15035.1"/>
    </source>
</evidence>
<dbReference type="SUPFAM" id="SSF52096">
    <property type="entry name" value="ClpP/crotonase"/>
    <property type="match status" value="1"/>
</dbReference>
<dbReference type="PANTHER" id="PTHR33209:SF2">
    <property type="entry name" value="CHROMOSOME UNDETERMINED SCAFFOLD_55, WHOLE GENOME SHOTGUN SEQUENCE"/>
    <property type="match status" value="1"/>
</dbReference>
<sequence length="554" mass="62157">MQKILQLLLISVTLSYVSAQNAWGGVSIATPDNLNAISGNPAGLGLSRGNQSGMYIPFDSVFTMHSSNRMDGFGYDLQYKFTNEIFPDPFNPTDGNIGIGAALFPNAYAGIKWNKHHLIDFGLLYRPLNIASIGLVTQFNDEFTEYNSATLGFALRPFLQHRLTVGADMLLTEADSLFIYPHLTIEPMDGILLSAKSNADFDDFQINLAFNFGKETVYSPSTYNDAHKYNGGIGFYTSTQQQNSIFNKNKKDTKIFIRMKLSGLFIEEKPVDASFFDQIFNSPEKGIQLRAWIDEIDSYTEDPEIDGMIIDIGHVQGGLAKFGEIYSALKRFKDAGKTMYVYADKGIYNADYLLVSMADEIYLNEYTGIYLAGLRIKVTFLRGLLDTLLIVPEVFRVEHEGKSYKTAADPFLNRKMSDEMQENYGELADDLYKLFVDYISEGRDWDENHTQDIIDNGPYFLPQEAIAAGLADSIMYPDQFNDYIKSLNEEKIEIIKWEDIDRSDDYVHEWSPKKKEKIAIIYAVGGIVSGKSDPGPGGSSMMGDETIVKAIKSA</sequence>
<dbReference type="AlphaFoldDB" id="A0A382BML9"/>
<evidence type="ECO:0000259" key="1">
    <source>
        <dbReference type="Pfam" id="PF01343"/>
    </source>
</evidence>
<gene>
    <name evidence="2" type="ORF">METZ01_LOCUS167889</name>
</gene>
<organism evidence="2">
    <name type="scientific">marine metagenome</name>
    <dbReference type="NCBI Taxonomy" id="408172"/>
    <lineage>
        <taxon>unclassified sequences</taxon>
        <taxon>metagenomes</taxon>
        <taxon>ecological metagenomes</taxon>
    </lineage>
</organism>